<dbReference type="GO" id="GO:0034128">
    <property type="term" value="P:negative regulation of MyD88-independent toll-like receptor signaling pathway"/>
    <property type="evidence" value="ECO:0007669"/>
    <property type="project" value="InterPro"/>
</dbReference>
<feature type="compositionally biased region" description="Basic and acidic residues" evidence="11">
    <location>
        <begin position="1008"/>
        <end position="1035"/>
    </location>
</feature>
<dbReference type="EC" id="3.2.2.6" evidence="3"/>
<evidence type="ECO:0000256" key="7">
    <source>
        <dbReference type="ARBA" id="ARBA00022801"/>
    </source>
</evidence>
<feature type="compositionally biased region" description="Low complexity" evidence="11">
    <location>
        <begin position="1101"/>
        <end position="1117"/>
    </location>
</feature>
<comment type="similarity">
    <text evidence="2">Belongs to the SARM1 family.</text>
</comment>
<evidence type="ECO:0000256" key="5">
    <source>
        <dbReference type="ARBA" id="ARBA00022588"/>
    </source>
</evidence>
<proteinExistence type="inferred from homology"/>
<dbReference type="InterPro" id="IPR011989">
    <property type="entry name" value="ARM-like"/>
</dbReference>
<feature type="compositionally biased region" description="Polar residues" evidence="11">
    <location>
        <begin position="201"/>
        <end position="211"/>
    </location>
</feature>
<dbReference type="GO" id="GO:0005737">
    <property type="term" value="C:cytoplasm"/>
    <property type="evidence" value="ECO:0007669"/>
    <property type="project" value="UniProtKB-SubCell"/>
</dbReference>
<dbReference type="EMBL" id="AJVK01012969">
    <property type="status" value="NOT_ANNOTATED_CDS"/>
    <property type="molecule type" value="Genomic_DNA"/>
</dbReference>
<dbReference type="GO" id="GO:0035591">
    <property type="term" value="F:signaling adaptor activity"/>
    <property type="evidence" value="ECO:0007669"/>
    <property type="project" value="InterPro"/>
</dbReference>
<dbReference type="GO" id="GO:0044297">
    <property type="term" value="C:cell body"/>
    <property type="evidence" value="ECO:0007669"/>
    <property type="project" value="UniProtKB-ARBA"/>
</dbReference>
<sequence>MLKIVRWRRLNLVDSRRDDQPLVTFPDGDNSDNDLQLDLTGPISSSVAGDLATTAGAVDTVKFEQKSMTSASKTKVVTDGFSSEQASTNSAEMKRLQAGDVEYQESKAASAMRNRLEVDGVSAEQNAAMLKHQSANYPKSHIESVDLQSFLGEEVVCCTMANQAPWPVRKGIFRSSGQSDFVPTRTPSPVVEMPISPPPQNRSRTASPLQSPRISIVESPLSPTVREIPIVEEARSLKSGEMQQQESNSVAAASMKVHSDTFTAEKKAISQAQQRQTVTSSGIFNQEKHVSSASQSNFTITKKGICTGASMISSSTRKTNGFDDDFSGFEDLESLCSGSNPKDVERAISKYTNCLDRYVKSLQLPGQMMKAPPVLDKINDIIRKAWAVPTHGHELGYTLCNELRSTGGLDLLMRNCVEGDRDIQFSSARLLEQCLTTENRSHVVENGLEKVVNVACVCTKDTKTDHSRVGTGILEHLFKHSEGTCSDVIRLGGLDAVLFECRKNDVETLRHCAGALANLSLYGGAENQEAMINRKVPMWLFPLAFHDDDNIKYYACLAIAVLVANKEIEAEVLKSGTLDLVEPFVTTHNPSEFAKSNLAHAHGQSKHWLQRLVPVLSSKREEARNLAAFHFCMEAGIKKEQGNTEIFRDIGAIEPLKNVASCPNAIASKFAAQALRLIGEEVPHKLSQQVPLWTVEDVREWVKQIGFADYERNFYESRVDGDLLLQLNEENLREDIGIVNGIQRKRFMREMQNLKKMADYSSRDSANLNNFLQNIGMEYSIYTYSMLNAGVDKESLRHLNDDQLIKNLDKTLDVFVSYRRNNGSQLASLLKVHLQLRGFSVFIDVERLEAGKFDNNLLQSIRQAKHFILVLTPRALERCIEDFDCKDWVHREIVAALNSNCNIIPIIDNFSWPEPEQLPEDMRSRQLITGHPASRIGRPATPQRRPQVAPRGPSALSRRPPLPPAISSRSQSLDGLLDMAGCEDGSGAQDVAERAASEVVDTAQRRPRGPETDRSNRKSRSLEDLLDEKSERKEETEVEDVNCSRSLESLLQDAPESPTIDSGQRTASPAEKFCVNETIVVDNALRSNDDTAYNSEEDKSSTSSSRQGSISSDQQGSKRTFINRLGRRMKSLIKK</sequence>
<dbReference type="FunFam" id="1.10.150.50:FF:000043">
    <property type="entry name" value="Sterile alpha and TIR motif-containing 1"/>
    <property type="match status" value="1"/>
</dbReference>
<dbReference type="SUPFAM" id="SSF48371">
    <property type="entry name" value="ARM repeat"/>
    <property type="match status" value="1"/>
</dbReference>
<comment type="subcellular location">
    <subcellularLocation>
        <location evidence="1">Cytoplasm</location>
    </subcellularLocation>
</comment>
<dbReference type="AlphaFoldDB" id="A0A1B0D9I9"/>
<evidence type="ECO:0000256" key="9">
    <source>
        <dbReference type="ARBA" id="ARBA00023027"/>
    </source>
</evidence>
<evidence type="ECO:0000256" key="10">
    <source>
        <dbReference type="ARBA" id="ARBA00047304"/>
    </source>
</evidence>
<feature type="region of interest" description="Disordered" evidence="11">
    <location>
        <begin position="177"/>
        <end position="211"/>
    </location>
</feature>
<keyword evidence="9" id="KW-0520">NAD</keyword>
<dbReference type="PANTHER" id="PTHR22998:SF1">
    <property type="entry name" value="NAD(+) HYDROLASE SARM1"/>
    <property type="match status" value="1"/>
</dbReference>
<keyword evidence="4" id="KW-0963">Cytoplasm</keyword>
<dbReference type="GO" id="GO:0048678">
    <property type="term" value="P:response to axon injury"/>
    <property type="evidence" value="ECO:0007669"/>
    <property type="project" value="InterPro"/>
</dbReference>
<keyword evidence="6" id="KW-0677">Repeat</keyword>
<organism evidence="12 13">
    <name type="scientific">Phlebotomus papatasi</name>
    <name type="common">Sandfly</name>
    <dbReference type="NCBI Taxonomy" id="29031"/>
    <lineage>
        <taxon>Eukaryota</taxon>
        <taxon>Metazoa</taxon>
        <taxon>Ecdysozoa</taxon>
        <taxon>Arthropoda</taxon>
        <taxon>Hexapoda</taxon>
        <taxon>Insecta</taxon>
        <taxon>Pterygota</taxon>
        <taxon>Neoptera</taxon>
        <taxon>Endopterygota</taxon>
        <taxon>Diptera</taxon>
        <taxon>Nematocera</taxon>
        <taxon>Psychodoidea</taxon>
        <taxon>Psychodidae</taxon>
        <taxon>Phlebotomus</taxon>
        <taxon>Phlebotomus</taxon>
    </lineage>
</organism>
<reference evidence="12" key="1">
    <citation type="submission" date="2022-08" db="UniProtKB">
        <authorList>
            <consortium name="EnsemblMetazoa"/>
        </authorList>
    </citation>
    <scope>IDENTIFICATION</scope>
    <source>
        <strain evidence="12">Israel</strain>
    </source>
</reference>
<keyword evidence="7" id="KW-0378">Hydrolase</keyword>
<dbReference type="InterPro" id="IPR013761">
    <property type="entry name" value="SAM/pointed_sf"/>
</dbReference>
<dbReference type="SMART" id="SM00454">
    <property type="entry name" value="SAM"/>
    <property type="match status" value="1"/>
</dbReference>
<dbReference type="PROSITE" id="PS50104">
    <property type="entry name" value="TIR"/>
    <property type="match status" value="1"/>
</dbReference>
<dbReference type="SUPFAM" id="SSF47769">
    <property type="entry name" value="SAM/Pointed domain"/>
    <property type="match status" value="1"/>
</dbReference>
<dbReference type="InterPro" id="IPR000157">
    <property type="entry name" value="TIR_dom"/>
</dbReference>
<evidence type="ECO:0000256" key="4">
    <source>
        <dbReference type="ARBA" id="ARBA00022490"/>
    </source>
</evidence>
<name>A0A1B0D9I9_PHLPP</name>
<evidence type="ECO:0000256" key="1">
    <source>
        <dbReference type="ARBA" id="ARBA00004496"/>
    </source>
</evidence>
<dbReference type="EnsemblMetazoa" id="PPAI004301-RA">
    <property type="protein sequence ID" value="PPAI004301-PA"/>
    <property type="gene ID" value="PPAI004301"/>
</dbReference>
<dbReference type="Gene3D" id="1.10.150.50">
    <property type="entry name" value="Transcription Factor, Ets-1"/>
    <property type="match status" value="1"/>
</dbReference>
<dbReference type="GO" id="GO:0030425">
    <property type="term" value="C:dendrite"/>
    <property type="evidence" value="ECO:0007669"/>
    <property type="project" value="TreeGrafter"/>
</dbReference>
<dbReference type="FunFam" id="3.40.50.10140:FF:000012">
    <property type="entry name" value="Sterile alpha and TIR motif-containing protein"/>
    <property type="match status" value="1"/>
</dbReference>
<keyword evidence="5" id="KW-0399">Innate immunity</keyword>
<dbReference type="Gene3D" id="3.40.50.10140">
    <property type="entry name" value="Toll/interleukin-1 receptor homology (TIR) domain"/>
    <property type="match status" value="1"/>
</dbReference>
<evidence type="ECO:0000256" key="3">
    <source>
        <dbReference type="ARBA" id="ARBA00011982"/>
    </source>
</evidence>
<dbReference type="Gene3D" id="1.25.10.10">
    <property type="entry name" value="Leucine-rich Repeat Variant"/>
    <property type="match status" value="1"/>
</dbReference>
<dbReference type="CDD" id="cd24153">
    <property type="entry name" value="SARM1_N"/>
    <property type="match status" value="1"/>
</dbReference>
<dbReference type="GO" id="GO:0061809">
    <property type="term" value="F:NAD+ nucleosidase activity, cyclic ADP-ribose generating"/>
    <property type="evidence" value="ECO:0007669"/>
    <property type="project" value="UniProtKB-EC"/>
</dbReference>
<comment type="catalytic activity">
    <reaction evidence="10">
        <text>NAD(+) + H2O = ADP-D-ribose + nicotinamide + H(+)</text>
        <dbReference type="Rhea" id="RHEA:16301"/>
        <dbReference type="ChEBI" id="CHEBI:15377"/>
        <dbReference type="ChEBI" id="CHEBI:15378"/>
        <dbReference type="ChEBI" id="CHEBI:17154"/>
        <dbReference type="ChEBI" id="CHEBI:57540"/>
        <dbReference type="ChEBI" id="CHEBI:57967"/>
        <dbReference type="EC" id="3.2.2.6"/>
    </reaction>
    <physiologicalReaction direction="left-to-right" evidence="10">
        <dbReference type="Rhea" id="RHEA:16302"/>
    </physiologicalReaction>
</comment>
<feature type="region of interest" description="Disordered" evidence="11">
    <location>
        <begin position="1084"/>
        <end position="1124"/>
    </location>
</feature>
<dbReference type="GO" id="GO:0007165">
    <property type="term" value="P:signal transduction"/>
    <property type="evidence" value="ECO:0007669"/>
    <property type="project" value="InterPro"/>
</dbReference>
<feature type="compositionally biased region" description="Low complexity" evidence="11">
    <location>
        <begin position="949"/>
        <end position="970"/>
    </location>
</feature>
<dbReference type="EMBL" id="AJVK01012971">
    <property type="status" value="NOT_ANNOTATED_CDS"/>
    <property type="molecule type" value="Genomic_DNA"/>
</dbReference>
<dbReference type="SUPFAM" id="SSF52200">
    <property type="entry name" value="Toll/Interleukin receptor TIR domain"/>
    <property type="match status" value="1"/>
</dbReference>
<protein>
    <recommendedName>
        <fullName evidence="3">ADP-ribosyl cyclase/cyclic ADP-ribose hydrolase</fullName>
        <ecNumber evidence="3">3.2.2.6</ecNumber>
    </recommendedName>
</protein>
<keyword evidence="13" id="KW-1185">Reference proteome</keyword>
<dbReference type="SMART" id="SM00255">
    <property type="entry name" value="TIR"/>
    <property type="match status" value="1"/>
</dbReference>
<feature type="compositionally biased region" description="Polar residues" evidence="11">
    <location>
        <begin position="177"/>
        <end position="187"/>
    </location>
</feature>
<dbReference type="InterPro" id="IPR016024">
    <property type="entry name" value="ARM-type_fold"/>
</dbReference>
<dbReference type="VEuPathDB" id="VectorBase:PPAPM1_010594"/>
<dbReference type="GO" id="GO:0045087">
    <property type="term" value="P:innate immune response"/>
    <property type="evidence" value="ECO:0007669"/>
    <property type="project" value="UniProtKB-KW"/>
</dbReference>
<dbReference type="EMBL" id="AJVK01012970">
    <property type="status" value="NOT_ANNOTATED_CDS"/>
    <property type="molecule type" value="Genomic_DNA"/>
</dbReference>
<dbReference type="InterPro" id="IPR039184">
    <property type="entry name" value="SARM1"/>
</dbReference>
<evidence type="ECO:0000256" key="2">
    <source>
        <dbReference type="ARBA" id="ARBA00008291"/>
    </source>
</evidence>
<evidence type="ECO:0000256" key="6">
    <source>
        <dbReference type="ARBA" id="ARBA00022737"/>
    </source>
</evidence>
<accession>A0A1B0D9I9</accession>
<dbReference type="Pfam" id="PF13676">
    <property type="entry name" value="TIR_2"/>
    <property type="match status" value="1"/>
</dbReference>
<evidence type="ECO:0000256" key="8">
    <source>
        <dbReference type="ARBA" id="ARBA00022859"/>
    </source>
</evidence>
<evidence type="ECO:0000313" key="12">
    <source>
        <dbReference type="EnsemblMetazoa" id="PPAI004301-PA"/>
    </source>
</evidence>
<dbReference type="VEuPathDB" id="VectorBase:PPAI004301"/>
<keyword evidence="8" id="KW-0391">Immunity</keyword>
<dbReference type="InterPro" id="IPR001660">
    <property type="entry name" value="SAM"/>
</dbReference>
<feature type="region of interest" description="Disordered" evidence="11">
    <location>
        <begin position="930"/>
        <end position="1071"/>
    </location>
</feature>
<dbReference type="GO" id="GO:0003953">
    <property type="term" value="F:NAD+ nucleosidase activity"/>
    <property type="evidence" value="ECO:0007669"/>
    <property type="project" value="InterPro"/>
</dbReference>
<evidence type="ECO:0000256" key="11">
    <source>
        <dbReference type="SAM" id="MobiDB-lite"/>
    </source>
</evidence>
<dbReference type="GO" id="GO:0019677">
    <property type="term" value="P:NAD+ catabolic process"/>
    <property type="evidence" value="ECO:0007669"/>
    <property type="project" value="UniProtKB-ARBA"/>
</dbReference>
<evidence type="ECO:0000313" key="13">
    <source>
        <dbReference type="Proteomes" id="UP000092462"/>
    </source>
</evidence>
<dbReference type="InterPro" id="IPR035897">
    <property type="entry name" value="Toll_tir_struct_dom_sf"/>
</dbReference>
<dbReference type="Proteomes" id="UP000092462">
    <property type="component" value="Unassembled WGS sequence"/>
</dbReference>
<dbReference type="PANTHER" id="PTHR22998">
    <property type="entry name" value="SARM1"/>
    <property type="match status" value="1"/>
</dbReference>
<dbReference type="Pfam" id="PF07647">
    <property type="entry name" value="SAM_2"/>
    <property type="match status" value="1"/>
</dbReference>
<dbReference type="PROSITE" id="PS50105">
    <property type="entry name" value="SAM_DOMAIN"/>
    <property type="match status" value="1"/>
</dbReference>